<dbReference type="Gene3D" id="1.10.10.10">
    <property type="entry name" value="Winged helix-like DNA-binding domain superfamily/Winged helix DNA-binding domain"/>
    <property type="match status" value="1"/>
</dbReference>
<dbReference type="InterPro" id="IPR011711">
    <property type="entry name" value="GntR_C"/>
</dbReference>
<dbReference type="InterPro" id="IPR008920">
    <property type="entry name" value="TF_FadR/GntR_C"/>
</dbReference>
<dbReference type="PANTHER" id="PTHR43537:SF53">
    <property type="entry name" value="HTH-TYPE TRANSCRIPTIONAL REPRESSOR NANR"/>
    <property type="match status" value="1"/>
</dbReference>
<evidence type="ECO:0000313" key="6">
    <source>
        <dbReference type="Proteomes" id="UP000032266"/>
    </source>
</evidence>
<dbReference type="PANTHER" id="PTHR43537">
    <property type="entry name" value="TRANSCRIPTIONAL REGULATOR, GNTR FAMILY"/>
    <property type="match status" value="1"/>
</dbReference>
<dbReference type="STRING" id="1445510.YC6258_00690"/>
<evidence type="ECO:0000256" key="3">
    <source>
        <dbReference type="ARBA" id="ARBA00023163"/>
    </source>
</evidence>
<protein>
    <submittedName>
        <fullName evidence="5">Transcriptional regulator</fullName>
    </submittedName>
</protein>
<keyword evidence="2" id="KW-0238">DNA-binding</keyword>
<evidence type="ECO:0000256" key="1">
    <source>
        <dbReference type="ARBA" id="ARBA00023015"/>
    </source>
</evidence>
<accession>A0A0C5UZN9</accession>
<feature type="domain" description="HTH gntR-type" evidence="4">
    <location>
        <begin position="7"/>
        <end position="74"/>
    </location>
</feature>
<dbReference type="PROSITE" id="PS50949">
    <property type="entry name" value="HTH_GNTR"/>
    <property type="match status" value="1"/>
</dbReference>
<dbReference type="RefSeq" id="WP_052830020.1">
    <property type="nucleotide sequence ID" value="NZ_CP007142.1"/>
</dbReference>
<proteinExistence type="predicted"/>
<dbReference type="SMART" id="SM00345">
    <property type="entry name" value="HTH_GNTR"/>
    <property type="match status" value="1"/>
</dbReference>
<dbReference type="SUPFAM" id="SSF46785">
    <property type="entry name" value="Winged helix' DNA-binding domain"/>
    <property type="match status" value="1"/>
</dbReference>
<dbReference type="GO" id="GO:0003677">
    <property type="term" value="F:DNA binding"/>
    <property type="evidence" value="ECO:0007669"/>
    <property type="project" value="UniProtKB-KW"/>
</dbReference>
<evidence type="ECO:0000313" key="5">
    <source>
        <dbReference type="EMBL" id="AJQ92740.1"/>
    </source>
</evidence>
<dbReference type="HOGENOM" id="CLU_017584_5_0_6"/>
<dbReference type="Gene3D" id="1.20.120.530">
    <property type="entry name" value="GntR ligand-binding domain-like"/>
    <property type="match status" value="1"/>
</dbReference>
<dbReference type="AlphaFoldDB" id="A0A0C5UZN9"/>
<dbReference type="Proteomes" id="UP000032266">
    <property type="component" value="Chromosome"/>
</dbReference>
<dbReference type="GO" id="GO:0003700">
    <property type="term" value="F:DNA-binding transcription factor activity"/>
    <property type="evidence" value="ECO:0007669"/>
    <property type="project" value="InterPro"/>
</dbReference>
<name>A0A0C5UZN9_9GAMM</name>
<keyword evidence="6" id="KW-1185">Reference proteome</keyword>
<dbReference type="SMART" id="SM00895">
    <property type="entry name" value="FCD"/>
    <property type="match status" value="1"/>
</dbReference>
<reference evidence="5 6" key="1">
    <citation type="submission" date="2014-01" db="EMBL/GenBank/DDBJ databases">
        <title>Full genme sequencing of cellulolytic bacterium Gynuella sunshinyii YC6258T gen. nov., sp. nov.</title>
        <authorList>
            <person name="Khan H."/>
            <person name="Chung E.J."/>
            <person name="Chung Y.R."/>
        </authorList>
    </citation>
    <scope>NUCLEOTIDE SEQUENCE [LARGE SCALE GENOMIC DNA]</scope>
    <source>
        <strain evidence="5 6">YC6258</strain>
    </source>
</reference>
<dbReference type="KEGG" id="gsn:YC6258_00690"/>
<keyword evidence="3" id="KW-0804">Transcription</keyword>
<keyword evidence="1" id="KW-0805">Transcription regulation</keyword>
<dbReference type="Pfam" id="PF00392">
    <property type="entry name" value="GntR"/>
    <property type="match status" value="1"/>
</dbReference>
<dbReference type="PATRIC" id="fig|1445510.3.peg.678"/>
<organism evidence="5 6">
    <name type="scientific">Gynuella sunshinyii YC6258</name>
    <dbReference type="NCBI Taxonomy" id="1445510"/>
    <lineage>
        <taxon>Bacteria</taxon>
        <taxon>Pseudomonadati</taxon>
        <taxon>Pseudomonadota</taxon>
        <taxon>Gammaproteobacteria</taxon>
        <taxon>Oceanospirillales</taxon>
        <taxon>Saccharospirillaceae</taxon>
        <taxon>Gynuella</taxon>
    </lineage>
</organism>
<sequence length="235" mass="26862">MGLSKKELEIQRITDSITQAVAEQRLPPGTRLVEAQLVNNLNANRNHVRAALQRLALRHIVTIETNKGASIAQPSVEEARNIFMARTILERGIIEMLVQRLRKMDVTLLKKQIQQEQKAIMRGRREDIIRESGDFHLLLARLSGNPVLVDMLKNLITRSSLIISLYQKHNNPQCGCDEHNSILKTLESGNSHSAVQCMSQHLHDIEYSLNLDFWEHRKVDLNRVFNVEEENIGPV</sequence>
<dbReference type="EMBL" id="CP007142">
    <property type="protein sequence ID" value="AJQ92740.1"/>
    <property type="molecule type" value="Genomic_DNA"/>
</dbReference>
<gene>
    <name evidence="5" type="ORF">YC6258_00690</name>
</gene>
<dbReference type="Pfam" id="PF07729">
    <property type="entry name" value="FCD"/>
    <property type="match status" value="1"/>
</dbReference>
<dbReference type="InterPro" id="IPR036390">
    <property type="entry name" value="WH_DNA-bd_sf"/>
</dbReference>
<dbReference type="SUPFAM" id="SSF48008">
    <property type="entry name" value="GntR ligand-binding domain-like"/>
    <property type="match status" value="1"/>
</dbReference>
<dbReference type="InterPro" id="IPR000524">
    <property type="entry name" value="Tscrpt_reg_HTH_GntR"/>
</dbReference>
<evidence type="ECO:0000259" key="4">
    <source>
        <dbReference type="PROSITE" id="PS50949"/>
    </source>
</evidence>
<dbReference type="OrthoDB" id="5243844at2"/>
<dbReference type="InterPro" id="IPR036388">
    <property type="entry name" value="WH-like_DNA-bd_sf"/>
</dbReference>
<evidence type="ECO:0000256" key="2">
    <source>
        <dbReference type="ARBA" id="ARBA00023125"/>
    </source>
</evidence>